<reference evidence="2" key="1">
    <citation type="journal article" date="2023" name="Science">
        <title>Genome structures resolve the early diversification of teleost fishes.</title>
        <authorList>
            <person name="Parey E."/>
            <person name="Louis A."/>
            <person name="Montfort J."/>
            <person name="Bouchez O."/>
            <person name="Roques C."/>
            <person name="Iampietro C."/>
            <person name="Lluch J."/>
            <person name="Castinel A."/>
            <person name="Donnadieu C."/>
            <person name="Desvignes T."/>
            <person name="Floi Bucao C."/>
            <person name="Jouanno E."/>
            <person name="Wen M."/>
            <person name="Mejri S."/>
            <person name="Dirks R."/>
            <person name="Jansen H."/>
            <person name="Henkel C."/>
            <person name="Chen W.J."/>
            <person name="Zahm M."/>
            <person name="Cabau C."/>
            <person name="Klopp C."/>
            <person name="Thompson A.W."/>
            <person name="Robinson-Rechavi M."/>
            <person name="Braasch I."/>
            <person name="Lecointre G."/>
            <person name="Bobe J."/>
            <person name="Postlethwait J.H."/>
            <person name="Berthelot C."/>
            <person name="Roest Crollius H."/>
            <person name="Guiguen Y."/>
        </authorList>
    </citation>
    <scope>NUCLEOTIDE SEQUENCE</scope>
    <source>
        <strain evidence="2">WJC10195</strain>
    </source>
</reference>
<evidence type="ECO:0000313" key="3">
    <source>
        <dbReference type="Proteomes" id="UP001152622"/>
    </source>
</evidence>
<evidence type="ECO:0000313" key="2">
    <source>
        <dbReference type="EMBL" id="KAJ8373442.1"/>
    </source>
</evidence>
<keyword evidence="3" id="KW-1185">Reference proteome</keyword>
<sequence>MQIRCVLDAEMRAQSVRREARRGSSLERRHCSGEIWPERTYPYPPLTRVLAHATSQGPTPQIKGTSGGRSNTLDASVPRRVVPRVRPACDARVAR</sequence>
<feature type="compositionally biased region" description="Polar residues" evidence="1">
    <location>
        <begin position="54"/>
        <end position="74"/>
    </location>
</feature>
<gene>
    <name evidence="2" type="ORF">SKAU_G00040220</name>
</gene>
<evidence type="ECO:0000256" key="1">
    <source>
        <dbReference type="SAM" id="MobiDB-lite"/>
    </source>
</evidence>
<dbReference type="AlphaFoldDB" id="A0A9Q1J8S4"/>
<accession>A0A9Q1J8S4</accession>
<name>A0A9Q1J8S4_SYNKA</name>
<dbReference type="Proteomes" id="UP001152622">
    <property type="component" value="Chromosome 2"/>
</dbReference>
<feature type="region of interest" description="Disordered" evidence="1">
    <location>
        <begin position="54"/>
        <end position="75"/>
    </location>
</feature>
<dbReference type="EMBL" id="JAINUF010000002">
    <property type="protein sequence ID" value="KAJ8373442.1"/>
    <property type="molecule type" value="Genomic_DNA"/>
</dbReference>
<proteinExistence type="predicted"/>
<comment type="caution">
    <text evidence="2">The sequence shown here is derived from an EMBL/GenBank/DDBJ whole genome shotgun (WGS) entry which is preliminary data.</text>
</comment>
<organism evidence="2 3">
    <name type="scientific">Synaphobranchus kaupii</name>
    <name type="common">Kaup's arrowtooth eel</name>
    <dbReference type="NCBI Taxonomy" id="118154"/>
    <lineage>
        <taxon>Eukaryota</taxon>
        <taxon>Metazoa</taxon>
        <taxon>Chordata</taxon>
        <taxon>Craniata</taxon>
        <taxon>Vertebrata</taxon>
        <taxon>Euteleostomi</taxon>
        <taxon>Actinopterygii</taxon>
        <taxon>Neopterygii</taxon>
        <taxon>Teleostei</taxon>
        <taxon>Anguilliformes</taxon>
        <taxon>Synaphobranchidae</taxon>
        <taxon>Synaphobranchus</taxon>
    </lineage>
</organism>
<protein>
    <submittedName>
        <fullName evidence="2">Uncharacterized protein</fullName>
    </submittedName>
</protein>